<organism evidence="1 2">
    <name type="scientific">Burkholderia phage vB_BceS_AH2</name>
    <dbReference type="NCBI Taxonomy" id="1133022"/>
    <lineage>
        <taxon>Viruses</taxon>
        <taxon>Duplodnaviria</taxon>
        <taxon>Heunggongvirae</taxon>
        <taxon>Uroviricota</taxon>
        <taxon>Caudoviricetes</taxon>
        <taxon>Casjensviridae</taxon>
        <taxon>Ahduovirus</taxon>
        <taxon>Ahduovirus AH2</taxon>
        <taxon>Burkholderia virus AH2</taxon>
    </lineage>
</organism>
<accession>I6NSF8</accession>
<dbReference type="RefSeq" id="YP_006561111.1">
    <property type="nucleotide sequence ID" value="NC_018283.1"/>
</dbReference>
<dbReference type="EMBL" id="JN564907">
    <property type="protein sequence ID" value="AEY69537.1"/>
    <property type="molecule type" value="Genomic_DNA"/>
</dbReference>
<dbReference type="KEGG" id="vg:13405207"/>
<dbReference type="OrthoDB" id="6005at10239"/>
<sequence>MDKEIEDLVFKFGSAMRTAFGDGRCVRDLPEFKALDARITDVLTEATQRGVQAERNRWIGRGVAVGGEIGADGKKIAGTVQVRIVRGYTKLFDVLIEALNEAQDGKGSERHTLGGDVPFERQRMQTVSELIGSPDGMVFQAVKKITEGMALPTLDRQVKELLGAINYLAGCIIYLRKNWLEHEIDAASQDGREIAEQRAREIEALSATRWSRLCMGQSWAEPCKWQAPDIKTKAATDPVQRDYPIVADVGWAAQNVNDLFAVLYKLNVKLCRAEASDDEVAAARQLLARVWRFNSPILKAISALAEEIDGVASLDAGRPNIPQPQPGRRR</sequence>
<gene>
    <name evidence="1" type="ORF">AH2_00027</name>
</gene>
<proteinExistence type="predicted"/>
<dbReference type="GeneID" id="13405207"/>
<evidence type="ECO:0000313" key="2">
    <source>
        <dbReference type="Proteomes" id="UP000009012"/>
    </source>
</evidence>
<reference evidence="1 2" key="1">
    <citation type="journal article" date="2012" name="BMC Genomics">
        <title>Comparative analysis of two phenotypically-similar but genomically-distinct Burkholderia cenocepacia-specific bacteriophages.</title>
        <authorList>
            <person name="Lynch K.H."/>
            <person name="Stothard P."/>
            <person name="Dennis J.J."/>
        </authorList>
    </citation>
    <scope>NUCLEOTIDE SEQUENCE [LARGE SCALE GENOMIC DNA]</scope>
</reference>
<name>I6NSF8_9CAUD</name>
<evidence type="ECO:0000313" key="1">
    <source>
        <dbReference type="EMBL" id="AEY69537.1"/>
    </source>
</evidence>
<keyword evidence="2" id="KW-1185">Reference proteome</keyword>
<protein>
    <submittedName>
        <fullName evidence="1">Uncharacterized protein</fullName>
    </submittedName>
</protein>
<dbReference type="Proteomes" id="UP000009012">
    <property type="component" value="Segment"/>
</dbReference>